<evidence type="ECO:0000313" key="8">
    <source>
        <dbReference type="Proteomes" id="UP000319502"/>
    </source>
</evidence>
<evidence type="ECO:0000259" key="6">
    <source>
        <dbReference type="Pfam" id="PF02900"/>
    </source>
</evidence>
<dbReference type="GO" id="GO:0008270">
    <property type="term" value="F:zinc ion binding"/>
    <property type="evidence" value="ECO:0007669"/>
    <property type="project" value="InterPro"/>
</dbReference>
<evidence type="ECO:0000256" key="2">
    <source>
        <dbReference type="ARBA" id="ARBA00007581"/>
    </source>
</evidence>
<evidence type="ECO:0000256" key="4">
    <source>
        <dbReference type="ARBA" id="ARBA00022833"/>
    </source>
</evidence>
<dbReference type="EMBL" id="VMNK01000003">
    <property type="protein sequence ID" value="TVO58863.1"/>
    <property type="molecule type" value="Genomic_DNA"/>
</dbReference>
<dbReference type="SUPFAM" id="SSF53213">
    <property type="entry name" value="LigB-like"/>
    <property type="match status" value="1"/>
</dbReference>
<comment type="cofactor">
    <cofactor evidence="1">
        <name>Zn(2+)</name>
        <dbReference type="ChEBI" id="CHEBI:29105"/>
    </cofactor>
</comment>
<dbReference type="InterPro" id="IPR004183">
    <property type="entry name" value="Xdiol_dOase_suB"/>
</dbReference>
<dbReference type="Proteomes" id="UP000319502">
    <property type="component" value="Unassembled WGS sequence"/>
</dbReference>
<evidence type="ECO:0000313" key="7">
    <source>
        <dbReference type="EMBL" id="TVO58863.1"/>
    </source>
</evidence>
<proteinExistence type="inferred from homology"/>
<dbReference type="GO" id="GO:0016702">
    <property type="term" value="F:oxidoreductase activity, acting on single donors with incorporation of molecular oxygen, incorporation of two atoms of oxygen"/>
    <property type="evidence" value="ECO:0007669"/>
    <property type="project" value="UniProtKB-ARBA"/>
</dbReference>
<dbReference type="AlphaFoldDB" id="A0A557R119"/>
<reference evidence="7 8" key="1">
    <citation type="submission" date="2019-07" db="EMBL/GenBank/DDBJ databases">
        <title>The pathways for chlorine oxyanion respiration interact through the shared metabolite chlorate.</title>
        <authorList>
            <person name="Barnum T.P."/>
            <person name="Cheng Y."/>
            <person name="Hill K.A."/>
            <person name="Lucas L.N."/>
            <person name="Carlson H.K."/>
            <person name="Coates J.D."/>
        </authorList>
    </citation>
    <scope>NUCLEOTIDE SEQUENCE [LARGE SCALE GENOMIC DNA]</scope>
    <source>
        <strain evidence="7 8">SFB-3</strain>
    </source>
</reference>
<keyword evidence="5" id="KW-0560">Oxidoreductase</keyword>
<organism evidence="7 8">
    <name type="scientific">Denitromonas halophila</name>
    <dbReference type="NCBI Taxonomy" id="1629404"/>
    <lineage>
        <taxon>Bacteria</taxon>
        <taxon>Pseudomonadati</taxon>
        <taxon>Pseudomonadota</taxon>
        <taxon>Betaproteobacteria</taxon>
        <taxon>Rhodocyclales</taxon>
        <taxon>Zoogloeaceae</taxon>
        <taxon>Denitromonas</taxon>
    </lineage>
</organism>
<keyword evidence="4" id="KW-0862">Zinc</keyword>
<keyword evidence="8" id="KW-1185">Reference proteome</keyword>
<name>A0A557R119_9RHOO</name>
<evidence type="ECO:0000256" key="3">
    <source>
        <dbReference type="ARBA" id="ARBA00022723"/>
    </source>
</evidence>
<accession>A0A557R119</accession>
<dbReference type="OrthoDB" id="9790889at2"/>
<dbReference type="Pfam" id="PF02900">
    <property type="entry name" value="LigB"/>
    <property type="match status" value="1"/>
</dbReference>
<dbReference type="PIRSF" id="PIRSF006157">
    <property type="entry name" value="Doxgns_DODA"/>
    <property type="match status" value="1"/>
</dbReference>
<gene>
    <name evidence="7" type="ORF">FHP91_04160</name>
</gene>
<dbReference type="InterPro" id="IPR014436">
    <property type="entry name" value="Extradiol_dOase_DODA"/>
</dbReference>
<protein>
    <submittedName>
        <fullName evidence="7">Dioxygenase</fullName>
    </submittedName>
</protein>
<evidence type="ECO:0000256" key="1">
    <source>
        <dbReference type="ARBA" id="ARBA00001947"/>
    </source>
</evidence>
<comment type="similarity">
    <text evidence="2">Belongs to the DODA-type extradiol aromatic ring-opening dioxygenase family.</text>
</comment>
<keyword evidence="3" id="KW-0479">Metal-binding</keyword>
<dbReference type="Gene3D" id="3.40.830.10">
    <property type="entry name" value="LigB-like"/>
    <property type="match status" value="1"/>
</dbReference>
<feature type="domain" description="Extradiol ring-cleavage dioxygenase class III enzyme subunit B" evidence="6">
    <location>
        <begin position="34"/>
        <end position="233"/>
    </location>
</feature>
<comment type="caution">
    <text evidence="7">The sequence shown here is derived from an EMBL/GenBank/DDBJ whole genome shotgun (WGS) entry which is preliminary data.</text>
</comment>
<dbReference type="PANTHER" id="PTHR30096">
    <property type="entry name" value="4,5-DOPA DIOXYGENASE EXTRADIOL-LIKE PROTEIN"/>
    <property type="match status" value="1"/>
</dbReference>
<dbReference type="PANTHER" id="PTHR30096:SF0">
    <property type="entry name" value="4,5-DOPA DIOXYGENASE EXTRADIOL-LIKE PROTEIN"/>
    <property type="match status" value="1"/>
</dbReference>
<dbReference type="GO" id="GO:0008198">
    <property type="term" value="F:ferrous iron binding"/>
    <property type="evidence" value="ECO:0007669"/>
    <property type="project" value="InterPro"/>
</dbReference>
<evidence type="ECO:0000256" key="5">
    <source>
        <dbReference type="ARBA" id="ARBA00023002"/>
    </source>
</evidence>
<dbReference type="RefSeq" id="WP_144308382.1">
    <property type="nucleotide sequence ID" value="NZ_VMNK01000003.1"/>
</dbReference>
<dbReference type="CDD" id="cd07363">
    <property type="entry name" value="45_DOPA_Dioxygenase"/>
    <property type="match status" value="1"/>
</dbReference>
<keyword evidence="7" id="KW-0223">Dioxygenase</keyword>
<sequence length="267" mass="28711">MSLPSLFISHGSPMFAVEPGRLGPSLTALGQALTRPRAVVIVSPHWMRPSLEVSAGITGETIHDFGGFPRALYALDYPAPAATDVAETVVAALTRHGLKARRNDTHGRDHGAWVPMLHLYPDADIPLIQVSQPSAPSPLALLELGQALAPLRESGVLLIGSGSLTHNLRDYFHDTGTEPYAAEFANWVWARLQAGDLDALLNYRSQAPNALRAHPTDEHFLPLFFAIGAAGCDWSHTRRIDGGVLTGELSMDSFVFADPTFSLAHAA</sequence>